<accession>A0A6J6FG61</accession>
<reference evidence="2" key="1">
    <citation type="submission" date="2020-05" db="EMBL/GenBank/DDBJ databases">
        <authorList>
            <person name="Chiriac C."/>
            <person name="Salcher M."/>
            <person name="Ghai R."/>
            <person name="Kavagutti S V."/>
        </authorList>
    </citation>
    <scope>NUCLEOTIDE SEQUENCE</scope>
</reference>
<protein>
    <submittedName>
        <fullName evidence="2">Unannotated protein</fullName>
    </submittedName>
</protein>
<keyword evidence="1" id="KW-0472">Membrane</keyword>
<keyword evidence="1" id="KW-1133">Transmembrane helix</keyword>
<organism evidence="2">
    <name type="scientific">freshwater metagenome</name>
    <dbReference type="NCBI Taxonomy" id="449393"/>
    <lineage>
        <taxon>unclassified sequences</taxon>
        <taxon>metagenomes</taxon>
        <taxon>ecological metagenomes</taxon>
    </lineage>
</organism>
<evidence type="ECO:0000256" key="1">
    <source>
        <dbReference type="SAM" id="Phobius"/>
    </source>
</evidence>
<keyword evidence="1" id="KW-0812">Transmembrane</keyword>
<sequence>MNAFLDPAGPLPPSVYWRRRAIVLVLAILVFSGVWTLFSAFNAGTTPTPVASPTVGTVVACNSTDISLRAETNQESFAEGEFPKFSMTITNAGTTACTLEVGTDKQKYVIMSGSDLIWDSTVCQVSPQPFSQMFEAGQSLTTDAVEWGRARSDNCDSGTPAVGGGASYQLTVYVGEIKSAEAKQFMLY</sequence>
<gene>
    <name evidence="2" type="ORF">UFOPK1767_00478</name>
</gene>
<dbReference type="EMBL" id="CAEZTZ010000045">
    <property type="protein sequence ID" value="CAB4583458.1"/>
    <property type="molecule type" value="Genomic_DNA"/>
</dbReference>
<name>A0A6J6FG61_9ZZZZ</name>
<dbReference type="AlphaFoldDB" id="A0A6J6FG61"/>
<evidence type="ECO:0000313" key="2">
    <source>
        <dbReference type="EMBL" id="CAB4583458.1"/>
    </source>
</evidence>
<proteinExistence type="predicted"/>
<feature type="transmembrane region" description="Helical" evidence="1">
    <location>
        <begin position="21"/>
        <end position="41"/>
    </location>
</feature>